<evidence type="ECO:0000313" key="2">
    <source>
        <dbReference type="EMBL" id="NWJ57975.1"/>
    </source>
</evidence>
<dbReference type="EMBL" id="JACATH010000034">
    <property type="protein sequence ID" value="NWJ57975.1"/>
    <property type="molecule type" value="Genomic_DNA"/>
</dbReference>
<evidence type="ECO:0000259" key="1">
    <source>
        <dbReference type="Pfam" id="PF01764"/>
    </source>
</evidence>
<dbReference type="PANTHER" id="PTHR45856:SF24">
    <property type="entry name" value="FUNGAL LIPASE-LIKE DOMAIN-CONTAINING PROTEIN"/>
    <property type="match status" value="1"/>
</dbReference>
<dbReference type="AlphaFoldDB" id="A0A7K4MWT5"/>
<dbReference type="CDD" id="cd00519">
    <property type="entry name" value="Lipase_3"/>
    <property type="match status" value="1"/>
</dbReference>
<dbReference type="PANTHER" id="PTHR45856">
    <property type="entry name" value="ALPHA/BETA-HYDROLASES SUPERFAMILY PROTEIN"/>
    <property type="match status" value="1"/>
</dbReference>
<protein>
    <submittedName>
        <fullName evidence="2">Lipase family protein</fullName>
    </submittedName>
</protein>
<dbReference type="InterPro" id="IPR029058">
    <property type="entry name" value="AB_hydrolase_fold"/>
</dbReference>
<accession>A0A7K4MWT5</accession>
<dbReference type="InterPro" id="IPR002921">
    <property type="entry name" value="Fungal_lipase-type"/>
</dbReference>
<dbReference type="Proteomes" id="UP000575480">
    <property type="component" value="Unassembled WGS sequence"/>
</dbReference>
<dbReference type="Pfam" id="PF01764">
    <property type="entry name" value="Lipase_3"/>
    <property type="match status" value="1"/>
</dbReference>
<dbReference type="SUPFAM" id="SSF53474">
    <property type="entry name" value="alpha/beta-Hydrolases"/>
    <property type="match status" value="1"/>
</dbReference>
<name>A0A7K4MWT5_9ARCH</name>
<dbReference type="Gene3D" id="3.40.50.1820">
    <property type="entry name" value="alpha/beta hydrolase"/>
    <property type="match status" value="1"/>
</dbReference>
<evidence type="ECO:0000313" key="3">
    <source>
        <dbReference type="Proteomes" id="UP000575480"/>
    </source>
</evidence>
<dbReference type="InterPro" id="IPR051218">
    <property type="entry name" value="Sec_MonoDiacylglyc_Lipase"/>
</dbReference>
<comment type="caution">
    <text evidence="2">The sequence shown here is derived from an EMBL/GenBank/DDBJ whole genome shotgun (WGS) entry which is preliminary data.</text>
</comment>
<sequence>MARLSHHAYTGLKDFKKTFKKDWKNIKMFSHGGTECYVLTCPKNYIVLFRGTEPTSWEDIKADVQFRRKQGIHRGFKSALDDVWISLIADYNKNANGKQLVVTGHSLGAALATLYSARINDPNSVCYTFGSPRTGTKKAVNKMLFTAYRFRNNNDIVTKVPPEFFGFTHKSDKTTYFDVDGKLKEGYNRWYMIKQWFKGTGRGILKGKVDGFSDHSMGGYYELCKRKRFIKQEN</sequence>
<proteinExistence type="predicted"/>
<dbReference type="GO" id="GO:0006629">
    <property type="term" value="P:lipid metabolic process"/>
    <property type="evidence" value="ECO:0007669"/>
    <property type="project" value="InterPro"/>
</dbReference>
<reference evidence="2 3" key="1">
    <citation type="journal article" date="2019" name="Environ. Microbiol.">
        <title>Genomics insights into ecotype formation of ammonia-oxidizing archaea in the deep ocean.</title>
        <authorList>
            <person name="Wang Y."/>
            <person name="Huang J.M."/>
            <person name="Cui G.J."/>
            <person name="Nunoura T."/>
            <person name="Takaki Y."/>
            <person name="Li W.L."/>
            <person name="Li J."/>
            <person name="Gao Z.M."/>
            <person name="Takai K."/>
            <person name="Zhang A.Q."/>
            <person name="Stepanauskas R."/>
        </authorList>
    </citation>
    <scope>NUCLEOTIDE SEQUENCE [LARGE SCALE GENOMIC DNA]</scope>
    <source>
        <strain evidence="2 3">L15a</strain>
    </source>
</reference>
<organism evidence="2 3">
    <name type="scientific">Marine Group I thaumarchaeote</name>
    <dbReference type="NCBI Taxonomy" id="2511932"/>
    <lineage>
        <taxon>Archaea</taxon>
        <taxon>Nitrososphaerota</taxon>
        <taxon>Marine Group I</taxon>
    </lineage>
</organism>
<gene>
    <name evidence="2" type="ORF">HX858_09570</name>
</gene>
<feature type="domain" description="Fungal lipase-type" evidence="1">
    <location>
        <begin position="69"/>
        <end position="163"/>
    </location>
</feature>